<proteinExistence type="predicted"/>
<protein>
    <submittedName>
        <fullName evidence="1">Uncharacterized protein</fullName>
    </submittedName>
</protein>
<gene>
    <name evidence="1" type="ORF">CALK_2393</name>
</gene>
<organism evidence="1 2">
    <name type="scientific">Chitinivibrio alkaliphilus ACht1</name>
    <dbReference type="NCBI Taxonomy" id="1313304"/>
    <lineage>
        <taxon>Bacteria</taxon>
        <taxon>Pseudomonadati</taxon>
        <taxon>Fibrobacterota</taxon>
        <taxon>Chitinivibrionia</taxon>
        <taxon>Chitinivibrionales</taxon>
        <taxon>Chitinivibrionaceae</taxon>
        <taxon>Chitinivibrio</taxon>
    </lineage>
</organism>
<evidence type="ECO:0000313" key="2">
    <source>
        <dbReference type="Proteomes" id="UP000017148"/>
    </source>
</evidence>
<comment type="caution">
    <text evidence="1">The sequence shown here is derived from an EMBL/GenBank/DDBJ whole genome shotgun (WGS) entry which is preliminary data.</text>
</comment>
<dbReference type="Proteomes" id="UP000017148">
    <property type="component" value="Unassembled WGS sequence"/>
</dbReference>
<name>U7D492_9BACT</name>
<accession>U7D492</accession>
<dbReference type="AlphaFoldDB" id="U7D492"/>
<evidence type="ECO:0000313" key="1">
    <source>
        <dbReference type="EMBL" id="ERP30783.1"/>
    </source>
</evidence>
<dbReference type="EMBL" id="ASJR01000033">
    <property type="protein sequence ID" value="ERP30783.1"/>
    <property type="molecule type" value="Genomic_DNA"/>
</dbReference>
<keyword evidence="2" id="KW-1185">Reference proteome</keyword>
<sequence length="63" mass="7045">MTIVEAGIDLYIDDYNSLLRSVLPQENVYNSFTGVYLNKSISGMRGFLLTGKPVLHEKYTDGS</sequence>
<reference evidence="1 2" key="1">
    <citation type="journal article" date="2013" name="Environ. Microbiol.">
        <title>Genome analysis of Chitinivibrio alkaliphilus gen. nov., sp. nov., a novel extremely haloalkaliphilic anaerobic chitinolytic bacterium from the candidate phylum Termite Group 3.</title>
        <authorList>
            <person name="Sorokin D.Y."/>
            <person name="Gumerov V.M."/>
            <person name="Rakitin A.L."/>
            <person name="Beletsky A.V."/>
            <person name="Damste J.S."/>
            <person name="Muyzer G."/>
            <person name="Mardanov A.V."/>
            <person name="Ravin N.V."/>
        </authorList>
    </citation>
    <scope>NUCLEOTIDE SEQUENCE [LARGE SCALE GENOMIC DNA]</scope>
    <source>
        <strain evidence="1 2">ACht1</strain>
    </source>
</reference>